<accession>A0A7S2SVJ8</accession>
<dbReference type="HAMAP" id="MF_03052">
    <property type="entry name" value="MOC2B"/>
    <property type="match status" value="1"/>
</dbReference>
<evidence type="ECO:0000313" key="5">
    <source>
        <dbReference type="EMBL" id="CAD9709378.1"/>
    </source>
</evidence>
<evidence type="ECO:0000256" key="4">
    <source>
        <dbReference type="HAMAP-Rule" id="MF_03052"/>
    </source>
</evidence>
<comment type="subcellular location">
    <subcellularLocation>
        <location evidence="4">Cytoplasm</location>
    </subcellularLocation>
</comment>
<evidence type="ECO:0000256" key="3">
    <source>
        <dbReference type="ARBA" id="ARBA00023150"/>
    </source>
</evidence>
<evidence type="ECO:0000256" key="2">
    <source>
        <dbReference type="ARBA" id="ARBA00022679"/>
    </source>
</evidence>
<reference evidence="5" key="1">
    <citation type="submission" date="2021-01" db="EMBL/GenBank/DDBJ databases">
        <authorList>
            <person name="Corre E."/>
            <person name="Pelletier E."/>
            <person name="Niang G."/>
            <person name="Scheremetjew M."/>
            <person name="Finn R."/>
            <person name="Kale V."/>
            <person name="Holt S."/>
            <person name="Cochrane G."/>
            <person name="Meng A."/>
            <person name="Brown T."/>
            <person name="Cohen L."/>
        </authorList>
    </citation>
    <scope>NUCLEOTIDE SEQUENCE</scope>
    <source>
        <strain evidence="5">CCMP1243</strain>
    </source>
</reference>
<dbReference type="EMBL" id="HBHJ01030824">
    <property type="protein sequence ID" value="CAD9709378.1"/>
    <property type="molecule type" value="Transcribed_RNA"/>
</dbReference>
<feature type="binding site" evidence="4">
    <location>
        <begin position="164"/>
        <end position="166"/>
    </location>
    <ligand>
        <name>substrate</name>
    </ligand>
</feature>
<comment type="subunit">
    <text evidence="4">Heterotetramer; composed of 2 small (MOCS2A) and 2 large (MOCS2B) subunits.</text>
</comment>
<keyword evidence="3 4" id="KW-0501">Molybdenum cofactor biosynthesis</keyword>
<dbReference type="PANTHER" id="PTHR23404">
    <property type="entry name" value="MOLYBDOPTERIN SYNTHASE RELATED"/>
    <property type="match status" value="1"/>
</dbReference>
<evidence type="ECO:0000256" key="1">
    <source>
        <dbReference type="ARBA" id="ARBA00022490"/>
    </source>
</evidence>
<dbReference type="GO" id="GO:0006777">
    <property type="term" value="P:Mo-molybdopterin cofactor biosynthetic process"/>
    <property type="evidence" value="ECO:0007669"/>
    <property type="project" value="UniProtKB-UniRule"/>
</dbReference>
<dbReference type="SUPFAM" id="SSF54690">
    <property type="entry name" value="Molybdopterin synthase subunit MoaE"/>
    <property type="match status" value="1"/>
</dbReference>
<dbReference type="InterPro" id="IPR028888">
    <property type="entry name" value="MOCS2B_euk"/>
</dbReference>
<dbReference type="GO" id="GO:0030366">
    <property type="term" value="F:molybdopterin synthase activity"/>
    <property type="evidence" value="ECO:0007669"/>
    <property type="project" value="UniProtKB-UniRule"/>
</dbReference>
<dbReference type="InterPro" id="IPR036563">
    <property type="entry name" value="MoaE_sf"/>
</dbReference>
<comment type="catalytic activity">
    <reaction evidence="4">
        <text>2 [molybdopterin-synthase sulfur-carrier protein]-C-terminal-Gly-aminoethanethioate + cyclic pyranopterin phosphate + H2O = molybdopterin + 2 [molybdopterin-synthase sulfur-carrier protein]-C-terminal Gly-Gly + 2 H(+)</text>
        <dbReference type="Rhea" id="RHEA:26333"/>
        <dbReference type="Rhea" id="RHEA-COMP:12202"/>
        <dbReference type="Rhea" id="RHEA-COMP:19907"/>
        <dbReference type="ChEBI" id="CHEBI:15377"/>
        <dbReference type="ChEBI" id="CHEBI:15378"/>
        <dbReference type="ChEBI" id="CHEBI:58698"/>
        <dbReference type="ChEBI" id="CHEBI:59648"/>
        <dbReference type="ChEBI" id="CHEBI:90778"/>
        <dbReference type="ChEBI" id="CHEBI:232372"/>
        <dbReference type="EC" id="2.8.1.12"/>
    </reaction>
</comment>
<comment type="function">
    <text evidence="4">Catalytic subunit of the molybdopterin synthase complex, a complex that catalyzes the conversion of precursor Z into molybdopterin. Acts by mediating the incorporation of 2 sulfur atoms from thiocarboxylated MOCS2A into precursor Z to generate a dithiolene group.</text>
</comment>
<dbReference type="Pfam" id="PF02391">
    <property type="entry name" value="MoaE"/>
    <property type="match status" value="1"/>
</dbReference>
<gene>
    <name evidence="5" type="ORF">RMAR1173_LOCUS20371</name>
</gene>
<dbReference type="Gene3D" id="3.90.1170.40">
    <property type="entry name" value="Molybdopterin biosynthesis MoaE subunit"/>
    <property type="match status" value="1"/>
</dbReference>
<dbReference type="GO" id="GO:1990140">
    <property type="term" value="C:molybdopterin synthase complex"/>
    <property type="evidence" value="ECO:0007669"/>
    <property type="project" value="UniProtKB-UniRule"/>
</dbReference>
<comment type="pathway">
    <text evidence="4">Cofactor biosynthesis; molybdopterin biosynthesis.</text>
</comment>
<sequence length="202" mass="21959">MYCRMEGRMAALALGVGVGVGLALVPLWVNARKRVRRFSGEPDHVYVWDGPLCVEELVAHVNVPTAGAIATFSGVTRNSFGGRTVTHLEYEAYTAMAEKKMREICADIREQWQVERIAIEHKLGGCPVGETSIIIAVSSAHRKEALAAVEYAINTLKATVPIWKKEFFEGDDPAIWKANSEFKGGGTEVDAGGRAVAAEEGR</sequence>
<keyword evidence="1 4" id="KW-0963">Cytoplasm</keyword>
<dbReference type="InterPro" id="IPR003448">
    <property type="entry name" value="Mopterin_biosynth_MoaE"/>
</dbReference>
<dbReference type="FunFam" id="3.90.1170.40:FF:000002">
    <property type="entry name" value="Molybdopterin synthase catalytic subunit"/>
    <property type="match status" value="1"/>
</dbReference>
<feature type="binding site" evidence="4">
    <location>
        <begin position="141"/>
        <end position="142"/>
    </location>
    <ligand>
        <name>substrate</name>
    </ligand>
</feature>
<name>A0A7S2SVJ8_9STRA</name>
<comment type="similarity">
    <text evidence="4">Belongs to the MoaE family. MOCS2B subfamily.</text>
</comment>
<dbReference type="AlphaFoldDB" id="A0A7S2SVJ8"/>
<protein>
    <recommendedName>
        <fullName evidence="4">Molybdopterin synthase catalytic subunit</fullName>
        <ecNumber evidence="4">2.8.1.12</ecNumber>
    </recommendedName>
    <alternativeName>
        <fullName evidence="4">Molybdenum cofactor synthesis protein 2 large subunit</fullName>
    </alternativeName>
    <alternativeName>
        <fullName evidence="4">Molybdenum cofactor synthesis protein 2B</fullName>
        <shortName evidence="4">MOCS2B</shortName>
    </alternativeName>
</protein>
<keyword evidence="2 4" id="KW-0808">Transferase</keyword>
<organism evidence="5">
    <name type="scientific">Rhizochromulina marina</name>
    <dbReference type="NCBI Taxonomy" id="1034831"/>
    <lineage>
        <taxon>Eukaryota</taxon>
        <taxon>Sar</taxon>
        <taxon>Stramenopiles</taxon>
        <taxon>Ochrophyta</taxon>
        <taxon>Dictyochophyceae</taxon>
        <taxon>Rhizochromulinales</taxon>
        <taxon>Rhizochromulina</taxon>
    </lineage>
</organism>
<proteinExistence type="inferred from homology"/>
<dbReference type="CDD" id="cd00756">
    <property type="entry name" value="MoaE"/>
    <property type="match status" value="1"/>
</dbReference>
<dbReference type="EC" id="2.8.1.12" evidence="4"/>
<feature type="binding site" evidence="4">
    <location>
        <position position="157"/>
    </location>
    <ligand>
        <name>substrate</name>
    </ligand>
</feature>
<dbReference type="UniPathway" id="UPA00344"/>